<dbReference type="PANTHER" id="PTHR46796:SF15">
    <property type="entry name" value="BLL1074 PROTEIN"/>
    <property type="match status" value="1"/>
</dbReference>
<sequence>MTRSPRARLVETRRRGWVDPYGGLGAFDFIRHAPSPGVSAYVEHFWVVTWTDLAEPYEQRIVSHPTVNMIIGPDFHRIAGVIRGGFSYTMRGSGRVLGARFRPGGFRPFLGGPVSELTGHFAEIGEMYGTAGAALVEQVLAEPRPRSAVALTEAFLLGLEPERDPLVEEVAALVATAESDVSVTRVDELAAGSGRSVRSLQRLFRDYVGVGPKWVIRRFRLHEAAERVRQGLGLAALAAELGYTDQAHLTRDFTAAVGMPPAAYARLGSGARPGAHGESPPQHGSSGPENAFSALDEFQMRHEEIMQ</sequence>
<dbReference type="SUPFAM" id="SSF46689">
    <property type="entry name" value="Homeodomain-like"/>
    <property type="match status" value="1"/>
</dbReference>
<reference evidence="6" key="2">
    <citation type="submission" date="2022-09" db="EMBL/GenBank/DDBJ databases">
        <authorList>
            <person name="Sun Q."/>
            <person name="Ohkuma M."/>
        </authorList>
    </citation>
    <scope>NUCLEOTIDE SEQUENCE</scope>
    <source>
        <strain evidence="6">JCM 3093</strain>
    </source>
</reference>
<evidence type="ECO:0000313" key="7">
    <source>
        <dbReference type="Proteomes" id="UP000627984"/>
    </source>
</evidence>
<dbReference type="PANTHER" id="PTHR46796">
    <property type="entry name" value="HTH-TYPE TRANSCRIPTIONAL ACTIVATOR RHAS-RELATED"/>
    <property type="match status" value="1"/>
</dbReference>
<evidence type="ECO:0000259" key="5">
    <source>
        <dbReference type="PROSITE" id="PS01124"/>
    </source>
</evidence>
<protein>
    <submittedName>
        <fullName evidence="6">AraC family transcriptional regulator</fullName>
    </submittedName>
</protein>
<comment type="caution">
    <text evidence="6">The sequence shown here is derived from an EMBL/GenBank/DDBJ whole genome shotgun (WGS) entry which is preliminary data.</text>
</comment>
<evidence type="ECO:0000256" key="4">
    <source>
        <dbReference type="SAM" id="MobiDB-lite"/>
    </source>
</evidence>
<dbReference type="InterPro" id="IPR050204">
    <property type="entry name" value="AraC_XylS_family_regulators"/>
</dbReference>
<keyword evidence="2" id="KW-0238">DNA-binding</keyword>
<evidence type="ECO:0000256" key="3">
    <source>
        <dbReference type="ARBA" id="ARBA00023163"/>
    </source>
</evidence>
<evidence type="ECO:0000256" key="2">
    <source>
        <dbReference type="ARBA" id="ARBA00023125"/>
    </source>
</evidence>
<feature type="domain" description="HTH araC/xylS-type" evidence="5">
    <location>
        <begin position="168"/>
        <end position="267"/>
    </location>
</feature>
<keyword evidence="1" id="KW-0805">Transcription regulation</keyword>
<dbReference type="GO" id="GO:0043565">
    <property type="term" value="F:sequence-specific DNA binding"/>
    <property type="evidence" value="ECO:0007669"/>
    <property type="project" value="InterPro"/>
</dbReference>
<evidence type="ECO:0000313" key="6">
    <source>
        <dbReference type="EMBL" id="GGK57221.1"/>
    </source>
</evidence>
<feature type="region of interest" description="Disordered" evidence="4">
    <location>
        <begin position="267"/>
        <end position="291"/>
    </location>
</feature>
<proteinExistence type="predicted"/>
<accession>A0AA37BE43</accession>
<dbReference type="InterPro" id="IPR018060">
    <property type="entry name" value="HTH_AraC"/>
</dbReference>
<dbReference type="InterPro" id="IPR046532">
    <property type="entry name" value="DUF6597"/>
</dbReference>
<organism evidence="6 7">
    <name type="scientific">Planomonospora parontospora</name>
    <dbReference type="NCBI Taxonomy" id="58119"/>
    <lineage>
        <taxon>Bacteria</taxon>
        <taxon>Bacillati</taxon>
        <taxon>Actinomycetota</taxon>
        <taxon>Actinomycetes</taxon>
        <taxon>Streptosporangiales</taxon>
        <taxon>Streptosporangiaceae</taxon>
        <taxon>Planomonospora</taxon>
    </lineage>
</organism>
<dbReference type="GO" id="GO:0003700">
    <property type="term" value="F:DNA-binding transcription factor activity"/>
    <property type="evidence" value="ECO:0007669"/>
    <property type="project" value="InterPro"/>
</dbReference>
<dbReference type="Gene3D" id="1.10.10.60">
    <property type="entry name" value="Homeodomain-like"/>
    <property type="match status" value="1"/>
</dbReference>
<dbReference type="Proteomes" id="UP000627984">
    <property type="component" value="Unassembled WGS sequence"/>
</dbReference>
<dbReference type="SMART" id="SM00342">
    <property type="entry name" value="HTH_ARAC"/>
    <property type="match status" value="1"/>
</dbReference>
<name>A0AA37BE43_9ACTN</name>
<dbReference type="PROSITE" id="PS01124">
    <property type="entry name" value="HTH_ARAC_FAMILY_2"/>
    <property type="match status" value="1"/>
</dbReference>
<dbReference type="PROSITE" id="PS00041">
    <property type="entry name" value="HTH_ARAC_FAMILY_1"/>
    <property type="match status" value="1"/>
</dbReference>
<dbReference type="InterPro" id="IPR009057">
    <property type="entry name" value="Homeodomain-like_sf"/>
</dbReference>
<reference evidence="6" key="1">
    <citation type="journal article" date="2014" name="Int. J. Syst. Evol. Microbiol.">
        <title>Complete genome sequence of Corynebacterium casei LMG S-19264T (=DSM 44701T), isolated from a smear-ripened cheese.</title>
        <authorList>
            <consortium name="US DOE Joint Genome Institute (JGI-PGF)"/>
            <person name="Walter F."/>
            <person name="Albersmeier A."/>
            <person name="Kalinowski J."/>
            <person name="Ruckert C."/>
        </authorList>
    </citation>
    <scope>NUCLEOTIDE SEQUENCE</scope>
    <source>
        <strain evidence="6">JCM 3093</strain>
    </source>
</reference>
<dbReference type="InterPro" id="IPR018062">
    <property type="entry name" value="HTH_AraC-typ_CS"/>
</dbReference>
<dbReference type="Pfam" id="PF20240">
    <property type="entry name" value="DUF6597"/>
    <property type="match status" value="1"/>
</dbReference>
<dbReference type="EMBL" id="BMQD01000004">
    <property type="protein sequence ID" value="GGK57221.1"/>
    <property type="molecule type" value="Genomic_DNA"/>
</dbReference>
<dbReference type="Pfam" id="PF12833">
    <property type="entry name" value="HTH_18"/>
    <property type="match status" value="1"/>
</dbReference>
<dbReference type="AlphaFoldDB" id="A0AA37BE43"/>
<gene>
    <name evidence="6" type="ORF">GCM10010126_15990</name>
</gene>
<keyword evidence="3" id="KW-0804">Transcription</keyword>
<evidence type="ECO:0000256" key="1">
    <source>
        <dbReference type="ARBA" id="ARBA00023015"/>
    </source>
</evidence>